<proteinExistence type="predicted"/>
<evidence type="ECO:0000313" key="3">
    <source>
        <dbReference type="Proteomes" id="UP001206572"/>
    </source>
</evidence>
<name>A0ABT2AQ74_9BURK</name>
<dbReference type="RefSeq" id="WP_258829291.1">
    <property type="nucleotide sequence ID" value="NZ_JANUHA010000014.1"/>
</dbReference>
<evidence type="ECO:0000313" key="2">
    <source>
        <dbReference type="EMBL" id="MCS0598276.1"/>
    </source>
</evidence>
<evidence type="ECO:0000256" key="1">
    <source>
        <dbReference type="SAM" id="Phobius"/>
    </source>
</evidence>
<reference evidence="2 3" key="1">
    <citation type="submission" date="2022-08" db="EMBL/GenBank/DDBJ databases">
        <title>Reclassification of Massilia species as members of the genera Telluria, Duganella, Pseudoduganella, Mokoshia gen. nov. and Zemynaea gen. nov. using orthogonal and non-orthogonal genome-based approaches.</title>
        <authorList>
            <person name="Bowman J.P."/>
        </authorList>
    </citation>
    <scope>NUCLEOTIDE SEQUENCE [LARGE SCALE GENOMIC DNA]</scope>
    <source>
        <strain evidence="2 3">JCM 31661</strain>
    </source>
</reference>
<keyword evidence="3" id="KW-1185">Reference proteome</keyword>
<gene>
    <name evidence="2" type="ORF">NX780_18180</name>
</gene>
<keyword evidence="1" id="KW-0472">Membrane</keyword>
<dbReference type="Pfam" id="PF07963">
    <property type="entry name" value="N_methyl"/>
    <property type="match status" value="1"/>
</dbReference>
<dbReference type="Proteomes" id="UP001206572">
    <property type="component" value="Unassembled WGS sequence"/>
</dbReference>
<dbReference type="NCBIfam" id="TIGR02532">
    <property type="entry name" value="IV_pilin_GFxxxE"/>
    <property type="match status" value="1"/>
</dbReference>
<dbReference type="SUPFAM" id="SSF54523">
    <property type="entry name" value="Pili subunits"/>
    <property type="match status" value="1"/>
</dbReference>
<sequence>MSPLPRHRASRGFTLVEAILVIVIIGVVAGIVAVFIRAPVIGYTESAERASVSDEADLALRRMARDLRLALPNSVRVAADGSAIEFLLTSTGGRYLSVDDDVPGLPFLDFDDPNQRSFAVIGGTMRPIERGNYIVVYNLGDGIVPSDAYGFRSGGANTNIARVEAVANPSGPMPIVTLESNAFAMQEVTMVSPNRRFQVVTTPVTYQCTRLRDGSVGLVRYWDYDISAAPLFPPQGSPRQAVIASRVANCNNVFQYGTAATRASALVILNLSLRPRGGDGVVSLVHQVHVDNTP</sequence>
<keyword evidence="1" id="KW-1133">Transmembrane helix</keyword>
<comment type="caution">
    <text evidence="2">The sequence shown here is derived from an EMBL/GenBank/DDBJ whole genome shotgun (WGS) entry which is preliminary data.</text>
</comment>
<dbReference type="InterPro" id="IPR012902">
    <property type="entry name" value="N_methyl_site"/>
</dbReference>
<protein>
    <submittedName>
        <fullName evidence="2">Prepilin-type N-terminal cleavage/methylation domain-containing protein</fullName>
    </submittedName>
</protein>
<keyword evidence="1" id="KW-0812">Transmembrane</keyword>
<dbReference type="InterPro" id="IPR045584">
    <property type="entry name" value="Pilin-like"/>
</dbReference>
<feature type="transmembrane region" description="Helical" evidence="1">
    <location>
        <begin position="12"/>
        <end position="36"/>
    </location>
</feature>
<organism evidence="2 3">
    <name type="scientific">Massilia agri</name>
    <dbReference type="NCBI Taxonomy" id="1886785"/>
    <lineage>
        <taxon>Bacteria</taxon>
        <taxon>Pseudomonadati</taxon>
        <taxon>Pseudomonadota</taxon>
        <taxon>Betaproteobacteria</taxon>
        <taxon>Burkholderiales</taxon>
        <taxon>Oxalobacteraceae</taxon>
        <taxon>Telluria group</taxon>
        <taxon>Massilia</taxon>
    </lineage>
</organism>
<dbReference type="EMBL" id="JANUHA010000014">
    <property type="protein sequence ID" value="MCS0598276.1"/>
    <property type="molecule type" value="Genomic_DNA"/>
</dbReference>
<dbReference type="PROSITE" id="PS00409">
    <property type="entry name" value="PROKAR_NTER_METHYL"/>
    <property type="match status" value="1"/>
</dbReference>
<accession>A0ABT2AQ74</accession>